<accession>A0A224XFK2</accession>
<comment type="caution">
    <text evidence="2">The sequence shown here is derived from an EMBL/GenBank/DDBJ whole genome shotgun (WGS) entry which is preliminary data.</text>
</comment>
<keyword evidence="1" id="KW-0732">Signal</keyword>
<evidence type="ECO:0000313" key="3">
    <source>
        <dbReference type="Proteomes" id="UP000218689"/>
    </source>
</evidence>
<protein>
    <recommendedName>
        <fullName evidence="4">Lipoprotein</fullName>
    </recommendedName>
</protein>
<reference evidence="3" key="1">
    <citation type="submission" date="2017-08" db="EMBL/GenBank/DDBJ databases">
        <title>Draft genome sequence of Lactococcus sp. strain Rs-Y01, isolated from the gut of the lower termite Reticulitermes speratus.</title>
        <authorList>
            <person name="Ohkuma M."/>
            <person name="Yuki M."/>
        </authorList>
    </citation>
    <scope>NUCLEOTIDE SEQUENCE [LARGE SCALE GENOMIC DNA]</scope>
    <source>
        <strain evidence="3">Rs-Y01</strain>
    </source>
</reference>
<feature type="signal peptide" evidence="1">
    <location>
        <begin position="1"/>
        <end position="26"/>
    </location>
</feature>
<dbReference type="EMBL" id="BEDT01000005">
    <property type="protein sequence ID" value="GAX48323.1"/>
    <property type="molecule type" value="Genomic_DNA"/>
</dbReference>
<keyword evidence="3" id="KW-1185">Reference proteome</keyword>
<dbReference type="PROSITE" id="PS51257">
    <property type="entry name" value="PROKAR_LIPOPROTEIN"/>
    <property type="match status" value="1"/>
</dbReference>
<organism evidence="2 3">
    <name type="scientific">Pseudolactococcus reticulitermitis</name>
    <dbReference type="NCBI Taxonomy" id="2025039"/>
    <lineage>
        <taxon>Bacteria</taxon>
        <taxon>Bacillati</taxon>
        <taxon>Bacillota</taxon>
        <taxon>Bacilli</taxon>
        <taxon>Lactobacillales</taxon>
        <taxon>Streptococcaceae</taxon>
        <taxon>Pseudolactococcus</taxon>
    </lineage>
</organism>
<feature type="chain" id="PRO_5012217484" description="Lipoprotein" evidence="1">
    <location>
        <begin position="27"/>
        <end position="215"/>
    </location>
</feature>
<dbReference type="RefSeq" id="WP_094785335.1">
    <property type="nucleotide sequence ID" value="NZ_BEDT01000005.1"/>
</dbReference>
<evidence type="ECO:0000256" key="1">
    <source>
        <dbReference type="SAM" id="SignalP"/>
    </source>
</evidence>
<dbReference type="AlphaFoldDB" id="A0A224XFK2"/>
<dbReference type="Proteomes" id="UP000218689">
    <property type="component" value="Unassembled WGS sequence"/>
</dbReference>
<name>A0A224XFK2_9LACT</name>
<sequence length="215" mass="24202">MKKKVLYSLALIVVCLLLTSCSSKNALKFQKGDYLPVLTSKNNIVIENLEKKGIKSDWGKAGFKGFEYGDDKLRISKNGIDYYFDVNGATDIYLELPFRYVHETINGDIVEDFEGSGNFKIEDGWLEELHIEIESIYTTGDVEEISITVHGGMDNPAYVYKMANLDKPLRTIPALGKTKVGVATIKSYLPNSEVKKIIKQCEEFQADIKNVTLEK</sequence>
<proteinExistence type="predicted"/>
<evidence type="ECO:0008006" key="4">
    <source>
        <dbReference type="Google" id="ProtNLM"/>
    </source>
</evidence>
<gene>
    <name evidence="2" type="ORF">RsY01_1939</name>
</gene>
<evidence type="ECO:0000313" key="2">
    <source>
        <dbReference type="EMBL" id="GAX48323.1"/>
    </source>
</evidence>